<dbReference type="GO" id="GO:0030246">
    <property type="term" value="F:carbohydrate binding"/>
    <property type="evidence" value="ECO:0007669"/>
    <property type="project" value="UniProtKB-KW"/>
</dbReference>
<evidence type="ECO:0000256" key="1">
    <source>
        <dbReference type="ARBA" id="ARBA00022729"/>
    </source>
</evidence>
<accession>A0A8J6EET6</accession>
<dbReference type="PROSITE" id="PS51752">
    <property type="entry name" value="JACALIN_LECTIN"/>
    <property type="match status" value="1"/>
</dbReference>
<evidence type="ECO:0000259" key="4">
    <source>
        <dbReference type="PROSITE" id="PS51752"/>
    </source>
</evidence>
<protein>
    <recommendedName>
        <fullName evidence="4">Jacalin-type lectin domain-containing protein</fullName>
    </recommendedName>
</protein>
<dbReference type="Gene3D" id="2.100.10.30">
    <property type="entry name" value="Jacalin-like lectin domain"/>
    <property type="match status" value="1"/>
</dbReference>
<dbReference type="InterPro" id="IPR052321">
    <property type="entry name" value="PolyBind_ProtTraffic"/>
</dbReference>
<dbReference type="AlphaFoldDB" id="A0A8J6EET6"/>
<dbReference type="Pfam" id="PF01419">
    <property type="entry name" value="Jacalin"/>
    <property type="match status" value="1"/>
</dbReference>
<comment type="caution">
    <text evidence="5">The sequence shown here is derived from an EMBL/GenBank/DDBJ whole genome shotgun (WGS) entry which is preliminary data.</text>
</comment>
<name>A0A8J6EET6_ELECQ</name>
<feature type="signal peptide" evidence="3">
    <location>
        <begin position="1"/>
        <end position="16"/>
    </location>
</feature>
<keyword evidence="2" id="KW-0430">Lectin</keyword>
<dbReference type="SMART" id="SM00915">
    <property type="entry name" value="Jacalin"/>
    <property type="match status" value="1"/>
</dbReference>
<proteinExistence type="predicted"/>
<dbReference type="OrthoDB" id="2415936at2759"/>
<keyword evidence="1 3" id="KW-0732">Signal</keyword>
<reference evidence="5" key="1">
    <citation type="thesis" date="2020" institute="ProQuest LLC" country="789 East Eisenhower Parkway, Ann Arbor, MI, USA">
        <title>Comparative Genomics and Chromosome Evolution.</title>
        <authorList>
            <person name="Mudd A.B."/>
        </authorList>
    </citation>
    <scope>NUCLEOTIDE SEQUENCE</scope>
    <source>
        <strain evidence="5">HN-11 Male</strain>
        <tissue evidence="5">Kidney and liver</tissue>
    </source>
</reference>
<feature type="domain" description="Jacalin-type lectin" evidence="4">
    <location>
        <begin position="24"/>
        <end position="160"/>
    </location>
</feature>
<feature type="chain" id="PRO_5035235357" description="Jacalin-type lectin domain-containing protein" evidence="3">
    <location>
        <begin position="17"/>
        <end position="172"/>
    </location>
</feature>
<organism evidence="5 6">
    <name type="scientific">Eleutherodactylus coqui</name>
    <name type="common">Puerto Rican coqui</name>
    <dbReference type="NCBI Taxonomy" id="57060"/>
    <lineage>
        <taxon>Eukaryota</taxon>
        <taxon>Metazoa</taxon>
        <taxon>Chordata</taxon>
        <taxon>Craniata</taxon>
        <taxon>Vertebrata</taxon>
        <taxon>Euteleostomi</taxon>
        <taxon>Amphibia</taxon>
        <taxon>Batrachia</taxon>
        <taxon>Anura</taxon>
        <taxon>Neobatrachia</taxon>
        <taxon>Hyloidea</taxon>
        <taxon>Eleutherodactylidae</taxon>
        <taxon>Eleutherodactylinae</taxon>
        <taxon>Eleutherodactylus</taxon>
        <taxon>Eleutherodactylus</taxon>
    </lineage>
</organism>
<dbReference type="Proteomes" id="UP000770717">
    <property type="component" value="Unassembled WGS sequence"/>
</dbReference>
<evidence type="ECO:0000256" key="3">
    <source>
        <dbReference type="SAM" id="SignalP"/>
    </source>
</evidence>
<gene>
    <name evidence="5" type="ORF">GDO78_014214</name>
</gene>
<evidence type="ECO:0000256" key="2">
    <source>
        <dbReference type="ARBA" id="ARBA00022734"/>
    </source>
</evidence>
<dbReference type="PANTHER" id="PTHR33589:SF5">
    <property type="entry name" value="JACALIN-TYPE LECTIN DOMAIN-CONTAINING PROTEIN"/>
    <property type="match status" value="1"/>
</dbReference>
<dbReference type="SUPFAM" id="SSF51101">
    <property type="entry name" value="Mannose-binding lectins"/>
    <property type="match status" value="1"/>
</dbReference>
<dbReference type="CDD" id="cd09611">
    <property type="entry name" value="Jacalin_ZG16_like"/>
    <property type="match status" value="1"/>
</dbReference>
<dbReference type="PANTHER" id="PTHR33589">
    <property type="entry name" value="OS11G0524900 PROTEIN"/>
    <property type="match status" value="1"/>
</dbReference>
<dbReference type="EMBL" id="WNTK01001170">
    <property type="protein sequence ID" value="KAG9467833.1"/>
    <property type="molecule type" value="Genomic_DNA"/>
</dbReference>
<evidence type="ECO:0000313" key="5">
    <source>
        <dbReference type="EMBL" id="KAG9467833.1"/>
    </source>
</evidence>
<sequence length="172" mass="18815">MLALLCLCLLLGSSVAASVQPRRSSFVGEYGAGGGTPFSFSSEQLNGPITGLRVREHPSYIMGIQFRYGGSWAPYYGSSSGTLHEVLLHQGENIKQVSGKWSSYVTELIFVTTQGRMLRFGQPSGTSFNDFPLYAGTVLRYVSGRYTSSYLSSIGFHWGDNDCVHCKKESKS</sequence>
<keyword evidence="6" id="KW-1185">Reference proteome</keyword>
<dbReference type="InterPro" id="IPR036404">
    <property type="entry name" value="Jacalin-like_lectin_dom_sf"/>
</dbReference>
<dbReference type="InterPro" id="IPR001229">
    <property type="entry name" value="Jacalin-like_lectin_dom"/>
</dbReference>
<evidence type="ECO:0000313" key="6">
    <source>
        <dbReference type="Proteomes" id="UP000770717"/>
    </source>
</evidence>